<organism evidence="1">
    <name type="scientific">Lygus hesperus</name>
    <name type="common">Western plant bug</name>
    <dbReference type="NCBI Taxonomy" id="30085"/>
    <lineage>
        <taxon>Eukaryota</taxon>
        <taxon>Metazoa</taxon>
        <taxon>Ecdysozoa</taxon>
        <taxon>Arthropoda</taxon>
        <taxon>Hexapoda</taxon>
        <taxon>Insecta</taxon>
        <taxon>Pterygota</taxon>
        <taxon>Neoptera</taxon>
        <taxon>Paraneoptera</taxon>
        <taxon>Hemiptera</taxon>
        <taxon>Heteroptera</taxon>
        <taxon>Panheteroptera</taxon>
        <taxon>Cimicomorpha</taxon>
        <taxon>Miridae</taxon>
        <taxon>Mirini</taxon>
        <taxon>Lygus</taxon>
    </lineage>
</organism>
<reference evidence="1" key="1">
    <citation type="journal article" date="2014" name="PLoS ONE">
        <title>Transcriptome-Based Identification of ABC Transporters in the Western Tarnished Plant Bug Lygus hesperus.</title>
        <authorList>
            <person name="Hull J.J."/>
            <person name="Chaney K."/>
            <person name="Geib S.M."/>
            <person name="Fabrick J.A."/>
            <person name="Brent C.S."/>
            <person name="Walsh D."/>
            <person name="Lavine L.C."/>
        </authorList>
    </citation>
    <scope>NUCLEOTIDE SEQUENCE</scope>
</reference>
<keyword evidence="1" id="KW-0489">Methyltransferase</keyword>
<sequence length="170" mass="18682">LVDNSQIINCTQPDQPESKIVANSSDLLDIEEESEGTGVLVRTPQDVKKVLESWQLKAGTIRTLLDLGFDSVATLATLTSFDIVNGIEGISYAEKALIYHKVTSTFVDSSTSELASRSTCTGKNRGANLALTVSDVERERGRPLSKYDRNMMIFNWLHTLDEPEEVATST</sequence>
<evidence type="ECO:0000313" key="1">
    <source>
        <dbReference type="EMBL" id="JAF99472.1"/>
    </source>
</evidence>
<gene>
    <name evidence="1" type="primary">ubiE</name>
    <name evidence="1" type="ORF">CM83_9584</name>
</gene>
<keyword evidence="1" id="KW-0830">Ubiquinone</keyword>
<keyword evidence="1" id="KW-0808">Transferase</keyword>
<reference evidence="1" key="2">
    <citation type="submission" date="2014-07" db="EMBL/GenBank/DDBJ databases">
        <authorList>
            <person name="Hull J."/>
        </authorList>
    </citation>
    <scope>NUCLEOTIDE SEQUENCE</scope>
</reference>
<dbReference type="GO" id="GO:0008168">
    <property type="term" value="F:methyltransferase activity"/>
    <property type="evidence" value="ECO:0007669"/>
    <property type="project" value="UniProtKB-KW"/>
</dbReference>
<protein>
    <submittedName>
        <fullName evidence="1">Ubiquinone/menaquinone biosynthesis methyltransferase ubiE</fullName>
    </submittedName>
</protein>
<accession>A0A0A9VZ64</accession>
<proteinExistence type="predicted"/>
<dbReference type="AlphaFoldDB" id="A0A0A9VZ64"/>
<feature type="non-terminal residue" evidence="1">
    <location>
        <position position="1"/>
    </location>
</feature>
<dbReference type="EMBL" id="GBHO01044131">
    <property type="protein sequence ID" value="JAF99472.1"/>
    <property type="molecule type" value="Transcribed_RNA"/>
</dbReference>
<name>A0A0A9VZ64_LYGHE</name>
<dbReference type="GO" id="GO:0032259">
    <property type="term" value="P:methylation"/>
    <property type="evidence" value="ECO:0007669"/>
    <property type="project" value="UniProtKB-KW"/>
</dbReference>